<evidence type="ECO:0000259" key="10">
    <source>
        <dbReference type="PROSITE" id="PS51179"/>
    </source>
</evidence>
<dbReference type="Pfam" id="PF00046">
    <property type="entry name" value="Homeodomain"/>
    <property type="match status" value="1"/>
</dbReference>
<keyword evidence="2 5" id="KW-0238">DNA-binding</keyword>
<reference evidence="12" key="1">
    <citation type="submission" date="2022-11" db="UniProtKB">
        <authorList>
            <consortium name="WormBaseParasite"/>
        </authorList>
    </citation>
    <scope>IDENTIFICATION</scope>
</reference>
<keyword evidence="3 5" id="KW-0371">Homeobox</keyword>
<dbReference type="Pfam" id="PF00157">
    <property type="entry name" value="Pou"/>
    <property type="match status" value="1"/>
</dbReference>
<dbReference type="InterPro" id="IPR000327">
    <property type="entry name" value="POU_dom"/>
</dbReference>
<evidence type="ECO:0000256" key="7">
    <source>
        <dbReference type="RuleBase" id="RU361194"/>
    </source>
</evidence>
<name>A0A914KG31_MELIC</name>
<dbReference type="GO" id="GO:0000981">
    <property type="term" value="F:DNA-binding transcription factor activity, RNA polymerase II-specific"/>
    <property type="evidence" value="ECO:0007669"/>
    <property type="project" value="InterPro"/>
</dbReference>
<keyword evidence="11" id="KW-1185">Reference proteome</keyword>
<dbReference type="InterPro" id="IPR009057">
    <property type="entry name" value="Homeodomain-like_sf"/>
</dbReference>
<evidence type="ECO:0000256" key="5">
    <source>
        <dbReference type="PROSITE-ProRule" id="PRU00108"/>
    </source>
</evidence>
<evidence type="ECO:0000259" key="9">
    <source>
        <dbReference type="PROSITE" id="PS50071"/>
    </source>
</evidence>
<accession>A0A914KG31</accession>
<dbReference type="PRINTS" id="PR00028">
    <property type="entry name" value="POUDOMAIN"/>
</dbReference>
<evidence type="ECO:0000256" key="6">
    <source>
        <dbReference type="RuleBase" id="RU000682"/>
    </source>
</evidence>
<dbReference type="GO" id="GO:0005634">
    <property type="term" value="C:nucleus"/>
    <property type="evidence" value="ECO:0007669"/>
    <property type="project" value="UniProtKB-SubCell"/>
</dbReference>
<evidence type="ECO:0000256" key="3">
    <source>
        <dbReference type="ARBA" id="ARBA00023155"/>
    </source>
</evidence>
<evidence type="ECO:0000313" key="12">
    <source>
        <dbReference type="WBParaSite" id="Minc3s00005g00293"/>
    </source>
</evidence>
<dbReference type="InterPro" id="IPR013847">
    <property type="entry name" value="POU"/>
</dbReference>
<dbReference type="FunFam" id="1.10.260.40:FF:000001">
    <property type="entry name" value="POU domain protein"/>
    <property type="match status" value="1"/>
</dbReference>
<evidence type="ECO:0000256" key="1">
    <source>
        <dbReference type="ARBA" id="ARBA00004123"/>
    </source>
</evidence>
<evidence type="ECO:0000256" key="4">
    <source>
        <dbReference type="ARBA" id="ARBA00023242"/>
    </source>
</evidence>
<evidence type="ECO:0000256" key="2">
    <source>
        <dbReference type="ARBA" id="ARBA00023125"/>
    </source>
</evidence>
<dbReference type="PANTHER" id="PTHR11636:SF137">
    <property type="entry name" value="HOMEOBOX PROTEIN CEH-18"/>
    <property type="match status" value="1"/>
</dbReference>
<evidence type="ECO:0000256" key="8">
    <source>
        <dbReference type="SAM" id="MobiDB-lite"/>
    </source>
</evidence>
<dbReference type="CDD" id="cd00086">
    <property type="entry name" value="homeodomain"/>
    <property type="match status" value="1"/>
</dbReference>
<evidence type="ECO:0000313" key="11">
    <source>
        <dbReference type="Proteomes" id="UP000887563"/>
    </source>
</evidence>
<dbReference type="SMART" id="SM00389">
    <property type="entry name" value="HOX"/>
    <property type="match status" value="1"/>
</dbReference>
<dbReference type="SMART" id="SM00352">
    <property type="entry name" value="POU"/>
    <property type="match status" value="1"/>
</dbReference>
<dbReference type="Proteomes" id="UP000887563">
    <property type="component" value="Unplaced"/>
</dbReference>
<dbReference type="PROSITE" id="PS00027">
    <property type="entry name" value="HOMEOBOX_1"/>
    <property type="match status" value="1"/>
</dbReference>
<dbReference type="PROSITE" id="PS00465">
    <property type="entry name" value="POU_2"/>
    <property type="match status" value="1"/>
</dbReference>
<dbReference type="GO" id="GO:0030154">
    <property type="term" value="P:cell differentiation"/>
    <property type="evidence" value="ECO:0007669"/>
    <property type="project" value="UniProtKB-ARBA"/>
</dbReference>
<dbReference type="PROSITE" id="PS51179">
    <property type="entry name" value="POU_3"/>
    <property type="match status" value="1"/>
</dbReference>
<sequence length="823" mass="94348">MDTNEDKNTSSSFDSLFDFLNQPETTCKNTNTRTNTKTSKNSRQTNTLQQQQTKTTTSISQQQFCQQLAELFTSGLQQLLSLGASASSASNIPNPFDSISVEELGKMVLEQMCKEVGDQAYNILGGLTQQFVQQGKDQQHQQQHFTQQQPELTQSIISSLNNNFNFIVGGEEQQKQFWQTLQQFSFNNNYTNNDSGIFMDNDGGGDNEVLSEQIKGEIKDNNNELINNNEQGLNCFPQQQNSFIPLFENFFNQNNQQTLPSNFFSDCLQRITTNNTSVGESFPQLVEMFAAFQCWQLLQQQQNNQQTFSSETFPNTVLPSQYTSSVDINNHPISTQTSTKTLSESKHKRNNKDKTNSNKKHQQNINETQQILPQQHTFNSEQTNIEKHNDVLFNNNNQTTTFNEQQQLITTLISQLFGQQQNIQTNIQQNNEHQNIQQNNQLASPLSLGFLPLFNCDEQQQEFLKQMFEQQQNINNNNNNICWKENKEENNECQMNIEEKEENREEYRNENGHNMSVNQQQKHQQKRLKKLSKNSSNIQKIPTTCSSLNIPTVTGALTVKSEKSLGALLLQDRDGIERIEELDELAEFSNCFKKQRIKHGFTQGDVGVALGKRYGTDFSQTTISRFEALNLSYKNMCKLRPLLEDWLHETDRLITAGASVQDIMEGVAIQRVTMLSSKSASSSLNSNVVSSSTDGFPQIFEQQDCTANILSISPIEEGENHHQQQQQQNQITKENNEKMNAFSTIVNNNNNESVQSKILLPPFKKRRKRTNLDTAQKLSLDTFFRIDPRPDNARMIEIATLLDLDHDVVRVWFCNRRQKLRKK</sequence>
<feature type="compositionally biased region" description="Polar residues" evidence="8">
    <location>
        <begin position="323"/>
        <end position="342"/>
    </location>
</feature>
<feature type="region of interest" description="Disordered" evidence="8">
    <location>
        <begin position="501"/>
        <end position="536"/>
    </location>
</feature>
<organism evidence="11 12">
    <name type="scientific">Meloidogyne incognita</name>
    <name type="common">Southern root-knot nematode worm</name>
    <name type="synonym">Oxyuris incognita</name>
    <dbReference type="NCBI Taxonomy" id="6306"/>
    <lineage>
        <taxon>Eukaryota</taxon>
        <taxon>Metazoa</taxon>
        <taxon>Ecdysozoa</taxon>
        <taxon>Nematoda</taxon>
        <taxon>Chromadorea</taxon>
        <taxon>Rhabditida</taxon>
        <taxon>Tylenchina</taxon>
        <taxon>Tylenchomorpha</taxon>
        <taxon>Tylenchoidea</taxon>
        <taxon>Meloidogynidae</taxon>
        <taxon>Meloidogyninae</taxon>
        <taxon>Meloidogyne</taxon>
        <taxon>Meloidogyne incognita group</taxon>
    </lineage>
</organism>
<dbReference type="Gene3D" id="1.10.260.40">
    <property type="entry name" value="lambda repressor-like DNA-binding domains"/>
    <property type="match status" value="1"/>
</dbReference>
<dbReference type="SUPFAM" id="SSF47413">
    <property type="entry name" value="lambda repressor-like DNA-binding domains"/>
    <property type="match status" value="1"/>
</dbReference>
<feature type="region of interest" description="Disordered" evidence="8">
    <location>
        <begin position="323"/>
        <end position="364"/>
    </location>
</feature>
<dbReference type="InterPro" id="IPR017970">
    <property type="entry name" value="Homeobox_CS"/>
</dbReference>
<feature type="compositionally biased region" description="Basic and acidic residues" evidence="8">
    <location>
        <begin position="501"/>
        <end position="511"/>
    </location>
</feature>
<protein>
    <recommendedName>
        <fullName evidence="7">POU domain protein</fullName>
    </recommendedName>
</protein>
<dbReference type="InterPro" id="IPR050255">
    <property type="entry name" value="POU_domain_TF"/>
</dbReference>
<comment type="subcellular location">
    <subcellularLocation>
        <location evidence="1 5 6">Nucleus</location>
    </subcellularLocation>
</comment>
<dbReference type="PANTHER" id="PTHR11636">
    <property type="entry name" value="POU DOMAIN"/>
    <property type="match status" value="1"/>
</dbReference>
<dbReference type="InterPro" id="IPR010982">
    <property type="entry name" value="Lambda_DNA-bd_dom_sf"/>
</dbReference>
<dbReference type="SUPFAM" id="SSF46689">
    <property type="entry name" value="Homeodomain-like"/>
    <property type="match status" value="1"/>
</dbReference>
<feature type="domain" description="Homeobox" evidence="9">
    <location>
        <begin position="763"/>
        <end position="823"/>
    </location>
</feature>
<dbReference type="WBParaSite" id="Minc3s00005g00293">
    <property type="protein sequence ID" value="Minc3s00005g00293"/>
    <property type="gene ID" value="Minc3s00005g00293"/>
</dbReference>
<dbReference type="GO" id="GO:0000978">
    <property type="term" value="F:RNA polymerase II cis-regulatory region sequence-specific DNA binding"/>
    <property type="evidence" value="ECO:0007669"/>
    <property type="project" value="TreeGrafter"/>
</dbReference>
<comment type="similarity">
    <text evidence="7">Belongs to the POU transcription factor family.</text>
</comment>
<feature type="region of interest" description="Disordered" evidence="8">
    <location>
        <begin position="24"/>
        <end position="47"/>
    </location>
</feature>
<feature type="compositionally biased region" description="Basic residues" evidence="8">
    <location>
        <begin position="523"/>
        <end position="532"/>
    </location>
</feature>
<dbReference type="AlphaFoldDB" id="A0A914KG31"/>
<keyword evidence="4 5" id="KW-0539">Nucleus</keyword>
<dbReference type="PROSITE" id="PS50071">
    <property type="entry name" value="HOMEOBOX_2"/>
    <property type="match status" value="1"/>
</dbReference>
<feature type="domain" description="POU-specific" evidence="10">
    <location>
        <begin position="577"/>
        <end position="651"/>
    </location>
</feature>
<dbReference type="Gene3D" id="1.10.10.60">
    <property type="entry name" value="Homeodomain-like"/>
    <property type="match status" value="1"/>
</dbReference>
<feature type="compositionally biased region" description="Basic residues" evidence="8">
    <location>
        <begin position="346"/>
        <end position="362"/>
    </location>
</feature>
<dbReference type="InterPro" id="IPR001356">
    <property type="entry name" value="HD"/>
</dbReference>
<keyword evidence="7" id="KW-0804">Transcription</keyword>
<proteinExistence type="inferred from homology"/>